<dbReference type="InterPro" id="IPR050767">
    <property type="entry name" value="Sel1_AlgK"/>
</dbReference>
<dbReference type="Pfam" id="PF08238">
    <property type="entry name" value="Sel1"/>
    <property type="match status" value="5"/>
</dbReference>
<reference evidence="3" key="1">
    <citation type="submission" date="2018-07" db="EMBL/GenBank/DDBJ databases">
        <authorList>
            <person name="Quirk P.G."/>
            <person name="Krulwich T.A."/>
        </authorList>
    </citation>
    <scope>NUCLEOTIDE SEQUENCE</scope>
    <source>
        <strain evidence="3">Anand</strain>
    </source>
</reference>
<dbReference type="SUPFAM" id="SSF81901">
    <property type="entry name" value="HCP-like"/>
    <property type="match status" value="2"/>
</dbReference>
<dbReference type="PANTHER" id="PTHR11102">
    <property type="entry name" value="SEL-1-LIKE PROTEIN"/>
    <property type="match status" value="1"/>
</dbReference>
<sequence>MCNCMLTINCDSFCVISVFLQILLILNLYIVKNGFIIAKNHESDRIETFKKAHFLRYGNYEKEMDPYSSIPLFEKISEGYSDIISQESLFELGTIYLLGYKRFFKIWYDIEKATHYFSKSAEMGHAKSQYFLSFLLYYNIKNGPGVNKSEALKYLKSSARRGYVPAILALAFHLMYHDVGDNLKQVINLYKRILRDDEQHLINYLVPLENLKISKYSIEAYKEDLNSLLKIEEYTKLTELEDSMKNEEGNVGKRKCGCSGLSKENQGPENPFEEKINEFEKKIAPENMSSSLLELATMYMRGIGVPKNYENSVQLLQRAVSLGNSDAANCLGIIYFFGAREPEQGRPIPVNYDLSLKYFMMAAKSHNSESLFFIAEILSIKARKKGSTYYYIELPYIYQLYRLSADYGYCRGYCRCAQMLEVGLGTDSNLTECALNYKTAVDQVYIEEEFFLTFFYYIKKNYHAAAILSALSAFSGLLAGQWNAAMLINEGKTDVFSVKEMKIFLNDSLLQGEIDSLYYMGKLAEAEGKKGVSQDLYEKGFNSGDMKCLDPLIKSLSKNDIKKAIELLQYKKYRNNVELNNGDRGLVNSYCSDLGSNGNLALLKMKQMFYNLFTYYMY</sequence>
<dbReference type="EMBL" id="UIVS01000004">
    <property type="protein sequence ID" value="SVP95458.1"/>
    <property type="molecule type" value="Genomic_DNA"/>
</dbReference>
<keyword evidence="2" id="KW-1133">Transmembrane helix</keyword>
<comment type="similarity">
    <text evidence="1">Belongs to the sel-1 family.</text>
</comment>
<gene>
    <name evidence="3" type="ORF">TAT_000361900</name>
    <name evidence="4" type="ORF">TAV_000361900</name>
</gene>
<dbReference type="SMART" id="SM00671">
    <property type="entry name" value="SEL1"/>
    <property type="match status" value="5"/>
</dbReference>
<dbReference type="InterPro" id="IPR006597">
    <property type="entry name" value="Sel1-like"/>
</dbReference>
<dbReference type="PANTHER" id="PTHR11102:SF160">
    <property type="entry name" value="ERAD-ASSOCIATED E3 UBIQUITIN-PROTEIN LIGASE COMPONENT HRD3"/>
    <property type="match status" value="1"/>
</dbReference>
<feature type="transmembrane region" description="Helical" evidence="2">
    <location>
        <begin position="12"/>
        <end position="31"/>
    </location>
</feature>
<keyword evidence="2" id="KW-0812">Transmembrane</keyword>
<evidence type="ECO:0000256" key="2">
    <source>
        <dbReference type="SAM" id="Phobius"/>
    </source>
</evidence>
<protein>
    <submittedName>
        <fullName evidence="3">Sel1 repeat, putative</fullName>
    </submittedName>
</protein>
<evidence type="ECO:0000256" key="1">
    <source>
        <dbReference type="ARBA" id="ARBA00038101"/>
    </source>
</evidence>
<evidence type="ECO:0000313" key="4">
    <source>
        <dbReference type="EMBL" id="SVP95458.1"/>
    </source>
</evidence>
<dbReference type="AlphaFoldDB" id="A0A3B0N9Z3"/>
<organism evidence="3">
    <name type="scientific">Theileria annulata</name>
    <dbReference type="NCBI Taxonomy" id="5874"/>
    <lineage>
        <taxon>Eukaryota</taxon>
        <taxon>Sar</taxon>
        <taxon>Alveolata</taxon>
        <taxon>Apicomplexa</taxon>
        <taxon>Aconoidasida</taxon>
        <taxon>Piroplasmida</taxon>
        <taxon>Theileriidae</taxon>
        <taxon>Theileria</taxon>
    </lineage>
</organism>
<accession>A0A3B0N9Z3</accession>
<evidence type="ECO:0000313" key="3">
    <source>
        <dbReference type="EMBL" id="SVP94749.1"/>
    </source>
</evidence>
<dbReference type="EMBL" id="UIVT01000004">
    <property type="protein sequence ID" value="SVP94749.1"/>
    <property type="molecule type" value="Genomic_DNA"/>
</dbReference>
<dbReference type="InterPro" id="IPR011990">
    <property type="entry name" value="TPR-like_helical_dom_sf"/>
</dbReference>
<keyword evidence="2" id="KW-0472">Membrane</keyword>
<name>A0A3B0N9Z3_THEAN</name>
<proteinExistence type="inferred from homology"/>
<dbReference type="Gene3D" id="1.25.40.10">
    <property type="entry name" value="Tetratricopeptide repeat domain"/>
    <property type="match status" value="2"/>
</dbReference>
<dbReference type="VEuPathDB" id="PiroplasmaDB:TA10450"/>